<dbReference type="AlphaFoldDB" id="U4T7V4"/>
<protein>
    <submittedName>
        <fullName evidence="1">Uncharacterized protein</fullName>
    </submittedName>
</protein>
<name>U4T7V4_9GAMM</name>
<evidence type="ECO:0000313" key="2">
    <source>
        <dbReference type="Proteomes" id="UP000016761"/>
    </source>
</evidence>
<organism evidence="1 2">
    <name type="scientific">Psychrobacter aquaticus CMS 56</name>
    <dbReference type="NCBI Taxonomy" id="1354303"/>
    <lineage>
        <taxon>Bacteria</taxon>
        <taxon>Pseudomonadati</taxon>
        <taxon>Pseudomonadota</taxon>
        <taxon>Gammaproteobacteria</taxon>
        <taxon>Moraxellales</taxon>
        <taxon>Moraxellaceae</taxon>
        <taxon>Psychrobacter</taxon>
    </lineage>
</organism>
<reference evidence="1 2" key="1">
    <citation type="journal article" date="2013" name="Genome Announc.">
        <title>Draft Genome Sequence of Psychrobacter aquaticus Strain CMS 56T, Isolated from a Cyanobacterial Mat Sample Collected from Water Bodies in the McMurdo Dry Valley Region of Antarctica.</title>
        <authorList>
            <person name="Reddy G.S."/>
            <person name="Ara S."/>
            <person name="Singh A."/>
            <person name="Kumar Pinnaka A."/>
            <person name="Shivaji S."/>
        </authorList>
    </citation>
    <scope>NUCLEOTIDE SEQUENCE [LARGE SCALE GENOMIC DNA]</scope>
    <source>
        <strain evidence="1 2">CMS 56</strain>
    </source>
</reference>
<evidence type="ECO:0000313" key="1">
    <source>
        <dbReference type="EMBL" id="ERL54543.1"/>
    </source>
</evidence>
<dbReference type="Proteomes" id="UP000016761">
    <property type="component" value="Unassembled WGS sequence"/>
</dbReference>
<gene>
    <name evidence="1" type="ORF">M917_2691</name>
</gene>
<keyword evidence="2" id="KW-1185">Reference proteome</keyword>
<comment type="caution">
    <text evidence="1">The sequence shown here is derived from an EMBL/GenBank/DDBJ whole genome shotgun (WGS) entry which is preliminary data.</text>
</comment>
<dbReference type="EMBL" id="AUSW01000035">
    <property type="protein sequence ID" value="ERL54543.1"/>
    <property type="molecule type" value="Genomic_DNA"/>
</dbReference>
<accession>U4T7V4</accession>
<proteinExistence type="predicted"/>
<dbReference type="PATRIC" id="fig|1354303.4.peg.2649"/>
<sequence length="43" mass="4975">MFFHGHKILFSDVSNSNDDHFNEQMMTAKTYCTTAIFSMSLLL</sequence>